<gene>
    <name evidence="4" type="ORF">SAMN04489762_2519</name>
</gene>
<dbReference type="PANTHER" id="PTHR37302">
    <property type="entry name" value="SLR1116 PROTEIN"/>
    <property type="match status" value="1"/>
</dbReference>
<feature type="binding site" evidence="3">
    <location>
        <position position="54"/>
    </location>
    <ligand>
        <name>a divalent metal cation</name>
        <dbReference type="ChEBI" id="CHEBI:60240"/>
    </ligand>
</feature>
<evidence type="ECO:0000313" key="4">
    <source>
        <dbReference type="EMBL" id="SEN55699.1"/>
    </source>
</evidence>
<organism evidence="4 5">
    <name type="scientific">Terribacillus saccharophilus</name>
    <dbReference type="NCBI Taxonomy" id="361277"/>
    <lineage>
        <taxon>Bacteria</taxon>
        <taxon>Bacillati</taxon>
        <taxon>Bacillota</taxon>
        <taxon>Bacilli</taxon>
        <taxon>Bacillales</taxon>
        <taxon>Bacillaceae</taxon>
        <taxon>Terribacillus</taxon>
    </lineage>
</organism>
<dbReference type="Proteomes" id="UP000199735">
    <property type="component" value="Unassembled WGS sequence"/>
</dbReference>
<dbReference type="RefSeq" id="WP_164493457.1">
    <property type="nucleotide sequence ID" value="NZ_FOCD01000002.1"/>
</dbReference>
<dbReference type="Gene3D" id="1.20.120.450">
    <property type="entry name" value="dinb family like domain"/>
    <property type="match status" value="1"/>
</dbReference>
<protein>
    <submittedName>
        <fullName evidence="4">Uncharacterized damage-inducible protein DinB (Forms a four-helix bundle)</fullName>
    </submittedName>
</protein>
<name>A0AAX2EHB1_9BACI</name>
<comment type="similarity">
    <text evidence="1">Belongs to the DinB family.</text>
</comment>
<evidence type="ECO:0000256" key="2">
    <source>
        <dbReference type="ARBA" id="ARBA00022723"/>
    </source>
</evidence>
<dbReference type="InterPro" id="IPR034660">
    <property type="entry name" value="DinB/YfiT-like"/>
</dbReference>
<dbReference type="EMBL" id="FOCD01000002">
    <property type="protein sequence ID" value="SEN55699.1"/>
    <property type="molecule type" value="Genomic_DNA"/>
</dbReference>
<accession>A0AAX2EHB1</accession>
<dbReference type="InterPro" id="IPR007837">
    <property type="entry name" value="DinB"/>
</dbReference>
<evidence type="ECO:0000256" key="1">
    <source>
        <dbReference type="ARBA" id="ARBA00008635"/>
    </source>
</evidence>
<dbReference type="AlphaFoldDB" id="A0AAX2EHB1"/>
<proteinExistence type="inferred from homology"/>
<dbReference type="SUPFAM" id="SSF109854">
    <property type="entry name" value="DinB/YfiT-like putative metalloenzymes"/>
    <property type="match status" value="1"/>
</dbReference>
<feature type="binding site" evidence="3">
    <location>
        <position position="134"/>
    </location>
    <ligand>
        <name>a divalent metal cation</name>
        <dbReference type="ChEBI" id="CHEBI:60240"/>
    </ligand>
</feature>
<feature type="binding site" evidence="3">
    <location>
        <position position="138"/>
    </location>
    <ligand>
        <name>a divalent metal cation</name>
        <dbReference type="ChEBI" id="CHEBI:60240"/>
    </ligand>
</feature>
<dbReference type="PANTHER" id="PTHR37302:SF3">
    <property type="entry name" value="DAMAGE-INDUCIBLE PROTEIN DINB"/>
    <property type="match status" value="1"/>
</dbReference>
<evidence type="ECO:0000313" key="5">
    <source>
        <dbReference type="Proteomes" id="UP000199735"/>
    </source>
</evidence>
<sequence>MNRSSELPQYYLSSLQYSWHVRYSWLEWCKSIPVTELNKSRIGGQGSILETLLHIIDVENSWINAIRGKNDVPLTIQDYNTLASVEEISTQTMEMADTFIREELPHLQVDKEINVSWDDSKYSVDSILNHIIFHSVHHMGQLSIWARQMNRAPVDVSYLNTEMELEDK</sequence>
<evidence type="ECO:0000256" key="3">
    <source>
        <dbReference type="PIRSR" id="PIRSR607837-1"/>
    </source>
</evidence>
<comment type="caution">
    <text evidence="4">The sequence shown here is derived from an EMBL/GenBank/DDBJ whole genome shotgun (WGS) entry which is preliminary data.</text>
</comment>
<reference evidence="4 5" key="1">
    <citation type="submission" date="2016-10" db="EMBL/GenBank/DDBJ databases">
        <authorList>
            <person name="Varghese N."/>
            <person name="Submissions S."/>
        </authorList>
    </citation>
    <scope>NUCLEOTIDE SEQUENCE [LARGE SCALE GENOMIC DNA]</scope>
    <source>
        <strain evidence="4 5">DSM 21619</strain>
    </source>
</reference>
<dbReference type="GO" id="GO:0046872">
    <property type="term" value="F:metal ion binding"/>
    <property type="evidence" value="ECO:0007669"/>
    <property type="project" value="UniProtKB-KW"/>
</dbReference>
<keyword evidence="2 3" id="KW-0479">Metal-binding</keyword>
<dbReference type="Pfam" id="PF05163">
    <property type="entry name" value="DinB"/>
    <property type="match status" value="1"/>
</dbReference>